<feature type="transmembrane region" description="Helical" evidence="7">
    <location>
        <begin position="318"/>
        <end position="335"/>
    </location>
</feature>
<comment type="similarity">
    <text evidence="2">Belongs to the UPF0324 family.</text>
</comment>
<dbReference type="InterPro" id="IPR018383">
    <property type="entry name" value="UPF0324_pro"/>
</dbReference>
<feature type="transmembrane region" description="Helical" evidence="7">
    <location>
        <begin position="217"/>
        <end position="237"/>
    </location>
</feature>
<accession>A0A1B1MVN1</accession>
<dbReference type="GO" id="GO:0005886">
    <property type="term" value="C:plasma membrane"/>
    <property type="evidence" value="ECO:0007669"/>
    <property type="project" value="UniProtKB-SubCell"/>
</dbReference>
<dbReference type="EMBL" id="CP014167">
    <property type="protein sequence ID" value="ANS73226.1"/>
    <property type="molecule type" value="Genomic_DNA"/>
</dbReference>
<feature type="transmembrane region" description="Helical" evidence="7">
    <location>
        <begin position="104"/>
        <end position="123"/>
    </location>
</feature>
<dbReference type="KEGG" id="pyg:AWM70_00365"/>
<reference evidence="8 9" key="1">
    <citation type="submission" date="2016-01" db="EMBL/GenBank/DDBJ databases">
        <title>Complete Genome Sequence of Paenibacillus yonginensis DCY84, a novel Plant Growth-Promoting Bacteria with Elicitation of Induced Systemic Resistance.</title>
        <authorList>
            <person name="Kim Y.J."/>
            <person name="Yang D.C."/>
            <person name="Sukweenadhi J."/>
        </authorList>
    </citation>
    <scope>NUCLEOTIDE SEQUENCE [LARGE SCALE GENOMIC DNA]</scope>
    <source>
        <strain evidence="8 9">DCY84</strain>
    </source>
</reference>
<evidence type="ECO:0000256" key="6">
    <source>
        <dbReference type="ARBA" id="ARBA00023136"/>
    </source>
</evidence>
<evidence type="ECO:0000313" key="8">
    <source>
        <dbReference type="EMBL" id="ANS73226.1"/>
    </source>
</evidence>
<keyword evidence="6 7" id="KW-0472">Membrane</keyword>
<organism evidence="8 9">
    <name type="scientific">Paenibacillus yonginensis</name>
    <dbReference type="NCBI Taxonomy" id="1462996"/>
    <lineage>
        <taxon>Bacteria</taxon>
        <taxon>Bacillati</taxon>
        <taxon>Bacillota</taxon>
        <taxon>Bacilli</taxon>
        <taxon>Bacillales</taxon>
        <taxon>Paenibacillaceae</taxon>
        <taxon>Paenibacillus</taxon>
    </lineage>
</organism>
<feature type="transmembrane region" description="Helical" evidence="7">
    <location>
        <begin position="423"/>
        <end position="445"/>
    </location>
</feature>
<proteinExistence type="inferred from homology"/>
<dbReference type="AlphaFoldDB" id="A0A1B1MVN1"/>
<dbReference type="RefSeq" id="WP_068693340.1">
    <property type="nucleotide sequence ID" value="NZ_CP014167.1"/>
</dbReference>
<protein>
    <recommendedName>
        <fullName evidence="10">Sulfate exporter family transporter</fullName>
    </recommendedName>
</protein>
<dbReference type="PANTHER" id="PTHR30106:SF1">
    <property type="entry name" value="UPF0324 MEMBRANE PROTEIN FN0533"/>
    <property type="match status" value="1"/>
</dbReference>
<comment type="subcellular location">
    <subcellularLocation>
        <location evidence="1">Cell membrane</location>
        <topology evidence="1">Multi-pass membrane protein</topology>
    </subcellularLocation>
</comment>
<evidence type="ECO:0000256" key="7">
    <source>
        <dbReference type="SAM" id="Phobius"/>
    </source>
</evidence>
<evidence type="ECO:0000256" key="4">
    <source>
        <dbReference type="ARBA" id="ARBA00022692"/>
    </source>
</evidence>
<feature type="transmembrane region" description="Helical" evidence="7">
    <location>
        <begin position="393"/>
        <end position="411"/>
    </location>
</feature>
<feature type="transmembrane region" description="Helical" evidence="7">
    <location>
        <begin position="190"/>
        <end position="211"/>
    </location>
</feature>
<evidence type="ECO:0000256" key="5">
    <source>
        <dbReference type="ARBA" id="ARBA00022989"/>
    </source>
</evidence>
<dbReference type="PANTHER" id="PTHR30106">
    <property type="entry name" value="INNER MEMBRANE PROTEIN YEIH-RELATED"/>
    <property type="match status" value="1"/>
</dbReference>
<feature type="transmembrane region" description="Helical" evidence="7">
    <location>
        <begin position="356"/>
        <end position="373"/>
    </location>
</feature>
<sequence>MSSIPVNQASPGAQLPKQSKWAGLIAKEDWWTVWIGFFIVVLAVIFWSAGGTIKSITPSFAAWSDGASLGKTLADNALRTVYLFVLLLALFTLATSILKVKASQFIPGFLLLFVISLLINLFSSWKFASKYGIEAPLVALALGLIVGNLIKIPAWFDSSLRTELYVKVGIILLGATLPFTLIAKAGPVAFLQASVIAIITFLVIFWAAKAFGLDNRFAATLGTGGSVCGVSAAIAIGGSIKTKKEHVSVTISLVVIYAVVFIFLLSFLIKALGVEAGPAGAWIGTSEFADAAGITAASSFGDDAITSFTLMKVIGRDMFIGVWSFVLAFISVTFWEKRKEGPKAGAKQIVSRFPKFVLGFFAASILLTILIANVSADAQTVINNDVIAPVKTIRTWAFTFTFLTIGLTTRFRQLTSVGWKPVVAFGIGAVVNVILGYLLSVVFFGDFWSGL</sequence>
<feature type="transmembrane region" description="Helical" evidence="7">
    <location>
        <begin position="135"/>
        <end position="152"/>
    </location>
</feature>
<keyword evidence="5 7" id="KW-1133">Transmembrane helix</keyword>
<evidence type="ECO:0000256" key="2">
    <source>
        <dbReference type="ARBA" id="ARBA00007977"/>
    </source>
</evidence>
<dbReference type="STRING" id="1462996.AWM70_00365"/>
<dbReference type="OrthoDB" id="9766798at2"/>
<feature type="transmembrane region" description="Helical" evidence="7">
    <location>
        <begin position="81"/>
        <end position="98"/>
    </location>
</feature>
<gene>
    <name evidence="8" type="ORF">AWM70_00365</name>
</gene>
<dbReference type="Pfam" id="PF03601">
    <property type="entry name" value="Cons_hypoth698"/>
    <property type="match status" value="1"/>
</dbReference>
<keyword evidence="4 7" id="KW-0812">Transmembrane</keyword>
<feature type="transmembrane region" description="Helical" evidence="7">
    <location>
        <begin position="30"/>
        <end position="49"/>
    </location>
</feature>
<keyword evidence="9" id="KW-1185">Reference proteome</keyword>
<keyword evidence="3" id="KW-1003">Cell membrane</keyword>
<evidence type="ECO:0000256" key="3">
    <source>
        <dbReference type="ARBA" id="ARBA00022475"/>
    </source>
</evidence>
<feature type="transmembrane region" description="Helical" evidence="7">
    <location>
        <begin position="164"/>
        <end position="183"/>
    </location>
</feature>
<evidence type="ECO:0008006" key="10">
    <source>
        <dbReference type="Google" id="ProtNLM"/>
    </source>
</evidence>
<dbReference type="Proteomes" id="UP000092573">
    <property type="component" value="Chromosome"/>
</dbReference>
<feature type="transmembrane region" description="Helical" evidence="7">
    <location>
        <begin position="249"/>
        <end position="269"/>
    </location>
</feature>
<evidence type="ECO:0000313" key="9">
    <source>
        <dbReference type="Proteomes" id="UP000092573"/>
    </source>
</evidence>
<name>A0A1B1MVN1_9BACL</name>
<evidence type="ECO:0000256" key="1">
    <source>
        <dbReference type="ARBA" id="ARBA00004651"/>
    </source>
</evidence>